<feature type="active site" evidence="13">
    <location>
        <position position="19"/>
    </location>
</feature>
<feature type="domain" description="ATP-grasp" evidence="16">
    <location>
        <begin position="146"/>
        <end position="347"/>
    </location>
</feature>
<accession>A0A920CDC0</accession>
<dbReference type="GO" id="GO:0008716">
    <property type="term" value="F:D-alanine-D-alanine ligase activity"/>
    <property type="evidence" value="ECO:0007669"/>
    <property type="project" value="UniProtKB-UniRule"/>
</dbReference>
<keyword evidence="4 14" id="KW-0479">Metal-binding</keyword>
<evidence type="ECO:0000256" key="8">
    <source>
        <dbReference type="ARBA" id="ARBA00022960"/>
    </source>
</evidence>
<dbReference type="NCBIfam" id="NF000091">
    <property type="entry name" value="D_ala_D_ser_VanG"/>
    <property type="match status" value="1"/>
</dbReference>
<proteinExistence type="inferred from homology"/>
<dbReference type="PROSITE" id="PS00843">
    <property type="entry name" value="DALA_DALA_LIGASE_1"/>
    <property type="match status" value="1"/>
</dbReference>
<dbReference type="InterPro" id="IPR011095">
    <property type="entry name" value="Dala_Dala_lig_C"/>
</dbReference>
<protein>
    <recommendedName>
        <fullName evidence="12">D-alanine--D-alanine ligase</fullName>
        <ecNumber evidence="12">6.3.2.4</ecNumber>
    </recommendedName>
    <alternativeName>
        <fullName evidence="12">D-Ala-D-Ala ligase</fullName>
    </alternativeName>
    <alternativeName>
        <fullName evidence="12">D-alanylalanine synthetase</fullName>
    </alternativeName>
</protein>
<keyword evidence="3 12" id="KW-0436">Ligase</keyword>
<dbReference type="Pfam" id="PF07478">
    <property type="entry name" value="Dala_Dala_lig_C"/>
    <property type="match status" value="1"/>
</dbReference>
<evidence type="ECO:0000256" key="7">
    <source>
        <dbReference type="ARBA" id="ARBA00022842"/>
    </source>
</evidence>
<keyword evidence="10 14" id="KW-0464">Manganese</keyword>
<keyword evidence="6 15" id="KW-0067">ATP-binding</keyword>
<dbReference type="PROSITE" id="PS50975">
    <property type="entry name" value="ATP_GRASP"/>
    <property type="match status" value="1"/>
</dbReference>
<dbReference type="PIRSF" id="PIRSF039102">
    <property type="entry name" value="Ddl/VanB"/>
    <property type="match status" value="1"/>
</dbReference>
<keyword evidence="18" id="KW-1185">Reference proteome</keyword>
<dbReference type="GO" id="GO:0009252">
    <property type="term" value="P:peptidoglycan biosynthetic process"/>
    <property type="evidence" value="ECO:0007669"/>
    <property type="project" value="UniProtKB-UniRule"/>
</dbReference>
<dbReference type="InterPro" id="IPR011761">
    <property type="entry name" value="ATP-grasp"/>
</dbReference>
<dbReference type="SUPFAM" id="SSF56059">
    <property type="entry name" value="Glutathione synthetase ATP-binding domain-like"/>
    <property type="match status" value="1"/>
</dbReference>
<feature type="binding site" evidence="14">
    <location>
        <position position="301"/>
    </location>
    <ligand>
        <name>Mg(2+)</name>
        <dbReference type="ChEBI" id="CHEBI:18420"/>
        <label>1</label>
    </ligand>
</feature>
<keyword evidence="8 12" id="KW-0133">Cell shape</keyword>
<evidence type="ECO:0000256" key="12">
    <source>
        <dbReference type="HAMAP-Rule" id="MF_00047"/>
    </source>
</evidence>
<dbReference type="PANTHER" id="PTHR23132:SF25">
    <property type="entry name" value="D-ALANINE--D-ALANINE LIGASE A"/>
    <property type="match status" value="1"/>
</dbReference>
<evidence type="ECO:0000256" key="10">
    <source>
        <dbReference type="ARBA" id="ARBA00023211"/>
    </source>
</evidence>
<comment type="caution">
    <text evidence="17">The sequence shown here is derived from an EMBL/GenBank/DDBJ whole genome shotgun (WGS) entry which is preliminary data.</text>
</comment>
<dbReference type="AlphaFoldDB" id="A0A920CDC0"/>
<dbReference type="InterPro" id="IPR011127">
    <property type="entry name" value="Dala_Dala_lig_N"/>
</dbReference>
<keyword evidence="11 12" id="KW-0961">Cell wall biogenesis/degradation</keyword>
<dbReference type="GO" id="GO:0046872">
    <property type="term" value="F:metal ion binding"/>
    <property type="evidence" value="ECO:0007669"/>
    <property type="project" value="UniProtKB-KW"/>
</dbReference>
<reference evidence="17" key="1">
    <citation type="submission" date="2021-03" db="EMBL/GenBank/DDBJ databases">
        <title>Antimicrobial resistance genes in bacteria isolated from Japanese honey, and their potential for conferring macrolide and lincosamide resistance in the American foulbrood pathogen Paenibacillus larvae.</title>
        <authorList>
            <person name="Okamoto M."/>
            <person name="Kumagai M."/>
            <person name="Kanamori H."/>
            <person name="Takamatsu D."/>
        </authorList>
    </citation>
    <scope>NUCLEOTIDE SEQUENCE</scope>
    <source>
        <strain evidence="17">J2TS6</strain>
    </source>
</reference>
<evidence type="ECO:0000256" key="6">
    <source>
        <dbReference type="ARBA" id="ARBA00022840"/>
    </source>
</evidence>
<dbReference type="InterPro" id="IPR013815">
    <property type="entry name" value="ATP_grasp_subdomain_1"/>
</dbReference>
<dbReference type="FunFam" id="3.30.470.20:FF:000008">
    <property type="entry name" value="D-alanine--D-alanine ligase"/>
    <property type="match status" value="1"/>
</dbReference>
<evidence type="ECO:0000313" key="18">
    <source>
        <dbReference type="Proteomes" id="UP000679779"/>
    </source>
</evidence>
<dbReference type="RefSeq" id="WP_160039864.1">
    <property type="nucleotide sequence ID" value="NZ_BORQ01000004.1"/>
</dbReference>
<comment type="pathway">
    <text evidence="12">Cell wall biogenesis; peptidoglycan biosynthesis.</text>
</comment>
<evidence type="ECO:0000256" key="1">
    <source>
        <dbReference type="ARBA" id="ARBA00001936"/>
    </source>
</evidence>
<keyword evidence="5 15" id="KW-0547">Nucleotide-binding</keyword>
<evidence type="ECO:0000256" key="4">
    <source>
        <dbReference type="ARBA" id="ARBA00022723"/>
    </source>
</evidence>
<evidence type="ECO:0000256" key="14">
    <source>
        <dbReference type="PIRSR" id="PIRSR039102-3"/>
    </source>
</evidence>
<evidence type="ECO:0000256" key="15">
    <source>
        <dbReference type="PROSITE-ProRule" id="PRU00409"/>
    </source>
</evidence>
<feature type="binding site" evidence="14">
    <location>
        <position position="314"/>
    </location>
    <ligand>
        <name>Mg(2+)</name>
        <dbReference type="ChEBI" id="CHEBI:18420"/>
        <label>2</label>
    </ligand>
</feature>
<feature type="binding site" evidence="14">
    <location>
        <position position="314"/>
    </location>
    <ligand>
        <name>Mg(2+)</name>
        <dbReference type="ChEBI" id="CHEBI:18420"/>
        <label>1</label>
    </ligand>
</feature>
<dbReference type="GO" id="GO:0005829">
    <property type="term" value="C:cytosol"/>
    <property type="evidence" value="ECO:0007669"/>
    <property type="project" value="TreeGrafter"/>
</dbReference>
<dbReference type="PANTHER" id="PTHR23132">
    <property type="entry name" value="D-ALANINE--D-ALANINE LIGASE"/>
    <property type="match status" value="1"/>
</dbReference>
<keyword evidence="9 12" id="KW-0573">Peptidoglycan synthesis</keyword>
<keyword evidence="7 14" id="KW-0460">Magnesium</keyword>
<dbReference type="InterPro" id="IPR005905">
    <property type="entry name" value="D_ala_D_ala"/>
</dbReference>
<dbReference type="Gene3D" id="3.30.470.20">
    <property type="entry name" value="ATP-grasp fold, B domain"/>
    <property type="match status" value="1"/>
</dbReference>
<gene>
    <name evidence="17" type="primary">vanG</name>
    <name evidence="12" type="synonym">ddl</name>
    <name evidence="17" type="ORF">J2TS6_37930</name>
</gene>
<comment type="function">
    <text evidence="12">Cell wall formation.</text>
</comment>
<feature type="active site" evidence="13">
    <location>
        <position position="191"/>
    </location>
</feature>
<dbReference type="InterPro" id="IPR000291">
    <property type="entry name" value="D-Ala_lig_Van_CS"/>
</dbReference>
<evidence type="ECO:0000259" key="16">
    <source>
        <dbReference type="PROSITE" id="PS50975"/>
    </source>
</evidence>
<dbReference type="NCBIfam" id="NF002528">
    <property type="entry name" value="PRK01966.1-4"/>
    <property type="match status" value="1"/>
</dbReference>
<dbReference type="Gene3D" id="3.30.1490.20">
    <property type="entry name" value="ATP-grasp fold, A domain"/>
    <property type="match status" value="1"/>
</dbReference>
<comment type="cofactor">
    <cofactor evidence="14">
        <name>Mg(2+)</name>
        <dbReference type="ChEBI" id="CHEBI:18420"/>
    </cofactor>
    <cofactor evidence="14">
        <name>Mn(2+)</name>
        <dbReference type="ChEBI" id="CHEBI:29035"/>
    </cofactor>
    <text evidence="14">Binds 2 magnesium or manganese ions per subunit.</text>
</comment>
<dbReference type="GO" id="GO:0005524">
    <property type="term" value="F:ATP binding"/>
    <property type="evidence" value="ECO:0007669"/>
    <property type="project" value="UniProtKB-UniRule"/>
</dbReference>
<comment type="subcellular location">
    <subcellularLocation>
        <location evidence="12">Cytoplasm</location>
    </subcellularLocation>
</comment>
<comment type="similarity">
    <text evidence="2 12">Belongs to the D-alanine--D-alanine ligase family.</text>
</comment>
<feature type="active site" evidence="13">
    <location>
        <position position="325"/>
    </location>
</feature>
<dbReference type="InterPro" id="IPR016185">
    <property type="entry name" value="PreATP-grasp_dom_sf"/>
</dbReference>
<evidence type="ECO:0000256" key="2">
    <source>
        <dbReference type="ARBA" id="ARBA00010871"/>
    </source>
</evidence>
<feature type="binding site" evidence="14">
    <location>
        <position position="316"/>
    </location>
    <ligand>
        <name>Mg(2+)</name>
        <dbReference type="ChEBI" id="CHEBI:18420"/>
        <label>2</label>
    </ligand>
</feature>
<dbReference type="GO" id="GO:0008360">
    <property type="term" value="P:regulation of cell shape"/>
    <property type="evidence" value="ECO:0007669"/>
    <property type="project" value="UniProtKB-KW"/>
</dbReference>
<evidence type="ECO:0000256" key="3">
    <source>
        <dbReference type="ARBA" id="ARBA00022598"/>
    </source>
</evidence>
<keyword evidence="12" id="KW-0963">Cytoplasm</keyword>
<evidence type="ECO:0000256" key="11">
    <source>
        <dbReference type="ARBA" id="ARBA00023316"/>
    </source>
</evidence>
<dbReference type="PROSITE" id="PS00844">
    <property type="entry name" value="DALA_DALA_LIGASE_2"/>
    <property type="match status" value="1"/>
</dbReference>
<dbReference type="GO" id="GO:0071555">
    <property type="term" value="P:cell wall organization"/>
    <property type="evidence" value="ECO:0007669"/>
    <property type="project" value="UniProtKB-KW"/>
</dbReference>
<name>A0A920CDC0_9BACL</name>
<dbReference type="EMBL" id="BORQ01000004">
    <property type="protein sequence ID" value="GIO32652.1"/>
    <property type="molecule type" value="Genomic_DNA"/>
</dbReference>
<dbReference type="SUPFAM" id="SSF52440">
    <property type="entry name" value="PreATP-grasp domain"/>
    <property type="match status" value="1"/>
</dbReference>
<dbReference type="HAMAP" id="MF_00047">
    <property type="entry name" value="Dala_Dala_lig"/>
    <property type="match status" value="1"/>
</dbReference>
<comment type="catalytic activity">
    <reaction evidence="12">
        <text>2 D-alanine + ATP = D-alanyl-D-alanine + ADP + phosphate + H(+)</text>
        <dbReference type="Rhea" id="RHEA:11224"/>
        <dbReference type="ChEBI" id="CHEBI:15378"/>
        <dbReference type="ChEBI" id="CHEBI:30616"/>
        <dbReference type="ChEBI" id="CHEBI:43474"/>
        <dbReference type="ChEBI" id="CHEBI:57416"/>
        <dbReference type="ChEBI" id="CHEBI:57822"/>
        <dbReference type="ChEBI" id="CHEBI:456216"/>
        <dbReference type="EC" id="6.3.2.4"/>
    </reaction>
</comment>
<organism evidence="17 18">
    <name type="scientific">Paenibacillus albilobatus</name>
    <dbReference type="NCBI Taxonomy" id="2716884"/>
    <lineage>
        <taxon>Bacteria</taxon>
        <taxon>Bacillati</taxon>
        <taxon>Bacillota</taxon>
        <taxon>Bacilli</taxon>
        <taxon>Bacillales</taxon>
        <taxon>Paenibacillaceae</taxon>
        <taxon>Paenibacillus</taxon>
    </lineage>
</organism>
<dbReference type="Gene3D" id="3.40.50.20">
    <property type="match status" value="1"/>
</dbReference>
<dbReference type="Proteomes" id="UP000679779">
    <property type="component" value="Unassembled WGS sequence"/>
</dbReference>
<dbReference type="NCBIfam" id="TIGR01205">
    <property type="entry name" value="D_ala_D_alaTIGR"/>
    <property type="match status" value="1"/>
</dbReference>
<dbReference type="EC" id="6.3.2.4" evidence="12"/>
<evidence type="ECO:0000256" key="9">
    <source>
        <dbReference type="ARBA" id="ARBA00022984"/>
    </source>
</evidence>
<sequence length="356" mass="38737">MQLTQKTTVAVLFGGCSTEYGVSLQSAASVIDHLDKDQYDLVLVGITREGAWFRYGGGTDGIREDRWQEHPSCLPAFLPPSRDLAGLVELVGTEYRVTPVDVVFPVLHGKNGEDGTVQGLLELSGIPFVGCDALSSAVCMDKSIASKLVRMAGVNTAPSIVVYAEDDLYSAVKEAEELGFPLYVKPARSGSSFGIVKAYDKLELMEGIRSAFLHDNKVVVEQNVSGFEVGCAVLGNTDPMIAEIDEIELQGEFFDYDEKYSLATSTIHLPARISGDTAARIREAAKLIYRTLGCTGLARVDMFVCPDGRIVFNEVNTMPGFTAASRYPNMMRASHIAYPELMDRLIQLALSKEARA</sequence>
<evidence type="ECO:0000313" key="17">
    <source>
        <dbReference type="EMBL" id="GIO32652.1"/>
    </source>
</evidence>
<evidence type="ECO:0000256" key="13">
    <source>
        <dbReference type="PIRSR" id="PIRSR039102-1"/>
    </source>
</evidence>
<dbReference type="Pfam" id="PF01820">
    <property type="entry name" value="Dala_Dala_lig_N"/>
    <property type="match status" value="1"/>
</dbReference>
<comment type="cofactor">
    <cofactor evidence="1">
        <name>Mn(2+)</name>
        <dbReference type="ChEBI" id="CHEBI:29035"/>
    </cofactor>
</comment>
<evidence type="ECO:0000256" key="5">
    <source>
        <dbReference type="ARBA" id="ARBA00022741"/>
    </source>
</evidence>